<sequence length="121" mass="13836">GGCTFVALRKIEQATKESIRTTDRPSNLETIARERGFTVSDNKGAGNCMFIALSEQLRLVTGRRISHKDLRRLVVQYLKENPTTRDGTHLFHFIDGYPSWDAYLTDMMKDHIWGDHLILNG</sequence>
<accession>A0ABN8NG06</accession>
<name>A0ABN8NG06_9CNID</name>
<dbReference type="Pfam" id="PF02338">
    <property type="entry name" value="OTU"/>
    <property type="match status" value="1"/>
</dbReference>
<evidence type="ECO:0000313" key="2">
    <source>
        <dbReference type="EMBL" id="CAH3107892.1"/>
    </source>
</evidence>
<reference evidence="2 3" key="1">
    <citation type="submission" date="2022-05" db="EMBL/GenBank/DDBJ databases">
        <authorList>
            <consortium name="Genoscope - CEA"/>
            <person name="William W."/>
        </authorList>
    </citation>
    <scope>NUCLEOTIDE SEQUENCE [LARGE SCALE GENOMIC DNA]</scope>
</reference>
<dbReference type="Gene3D" id="3.90.70.80">
    <property type="match status" value="1"/>
</dbReference>
<dbReference type="InterPro" id="IPR003323">
    <property type="entry name" value="OTU_dom"/>
</dbReference>
<evidence type="ECO:0000313" key="3">
    <source>
        <dbReference type="Proteomes" id="UP001159405"/>
    </source>
</evidence>
<dbReference type="PANTHER" id="PTHR12419">
    <property type="entry name" value="OTU DOMAIN CONTAINING PROTEIN"/>
    <property type="match status" value="1"/>
</dbReference>
<dbReference type="EMBL" id="CALNXK010000020">
    <property type="protein sequence ID" value="CAH3107892.1"/>
    <property type="molecule type" value="Genomic_DNA"/>
</dbReference>
<dbReference type="Proteomes" id="UP001159405">
    <property type="component" value="Unassembled WGS sequence"/>
</dbReference>
<feature type="domain" description="OTU" evidence="1">
    <location>
        <begin position="37"/>
        <end position="121"/>
    </location>
</feature>
<proteinExistence type="predicted"/>
<dbReference type="PANTHER" id="PTHR12419:SF11">
    <property type="entry name" value="OTU DOMAIN-CONTAINING PROTEIN DDB_G0284757"/>
    <property type="match status" value="1"/>
</dbReference>
<comment type="caution">
    <text evidence="2">The sequence shown here is derived from an EMBL/GenBank/DDBJ whole genome shotgun (WGS) entry which is preliminary data.</text>
</comment>
<dbReference type="SUPFAM" id="SSF54001">
    <property type="entry name" value="Cysteine proteinases"/>
    <property type="match status" value="1"/>
</dbReference>
<dbReference type="InterPro" id="IPR050704">
    <property type="entry name" value="Peptidase_C85-like"/>
</dbReference>
<organism evidence="2 3">
    <name type="scientific">Porites lobata</name>
    <dbReference type="NCBI Taxonomy" id="104759"/>
    <lineage>
        <taxon>Eukaryota</taxon>
        <taxon>Metazoa</taxon>
        <taxon>Cnidaria</taxon>
        <taxon>Anthozoa</taxon>
        <taxon>Hexacorallia</taxon>
        <taxon>Scleractinia</taxon>
        <taxon>Fungiina</taxon>
        <taxon>Poritidae</taxon>
        <taxon>Porites</taxon>
    </lineage>
</organism>
<dbReference type="PROSITE" id="PS50802">
    <property type="entry name" value="OTU"/>
    <property type="match status" value="1"/>
</dbReference>
<dbReference type="CDD" id="cd22758">
    <property type="entry name" value="OTU_232R-like"/>
    <property type="match status" value="1"/>
</dbReference>
<evidence type="ECO:0000259" key="1">
    <source>
        <dbReference type="PROSITE" id="PS50802"/>
    </source>
</evidence>
<gene>
    <name evidence="2" type="ORF">PLOB_00016585</name>
</gene>
<keyword evidence="3" id="KW-1185">Reference proteome</keyword>
<dbReference type="InterPro" id="IPR038765">
    <property type="entry name" value="Papain-like_cys_pep_sf"/>
</dbReference>
<protein>
    <recommendedName>
        <fullName evidence="1">OTU domain-containing protein</fullName>
    </recommendedName>
</protein>
<feature type="non-terminal residue" evidence="2">
    <location>
        <position position="121"/>
    </location>
</feature>
<feature type="non-terminal residue" evidence="2">
    <location>
        <position position="1"/>
    </location>
</feature>